<organism evidence="5 6">
    <name type="scientific">Corynebacterium epidermidicanis</name>
    <dbReference type="NCBI Taxonomy" id="1050174"/>
    <lineage>
        <taxon>Bacteria</taxon>
        <taxon>Bacillati</taxon>
        <taxon>Actinomycetota</taxon>
        <taxon>Actinomycetes</taxon>
        <taxon>Mycobacteriales</taxon>
        <taxon>Corynebacteriaceae</taxon>
        <taxon>Corynebacterium</taxon>
    </lineage>
</organism>
<dbReference type="InterPro" id="IPR028098">
    <property type="entry name" value="Glyco_trans_4-like_N"/>
</dbReference>
<dbReference type="KEGG" id="cei:CEPID_00495"/>
<keyword evidence="1" id="KW-0328">Glycosyltransferase</keyword>
<dbReference type="RefSeq" id="WP_144413388.1">
    <property type="nucleotide sequence ID" value="NZ_CP011541.1"/>
</dbReference>
<feature type="domain" description="Glycosyltransferase subfamily 4-like N-terminal" evidence="4">
    <location>
        <begin position="340"/>
        <end position="501"/>
    </location>
</feature>
<dbReference type="AlphaFoldDB" id="A0A0G3GQZ4"/>
<protein>
    <submittedName>
        <fullName evidence="5">Glycosyltransferase</fullName>
    </submittedName>
</protein>
<evidence type="ECO:0000256" key="1">
    <source>
        <dbReference type="ARBA" id="ARBA00022676"/>
    </source>
</evidence>
<reference evidence="5 6" key="1">
    <citation type="submission" date="2015-05" db="EMBL/GenBank/DDBJ databases">
        <title>Complete genome sequence of Corynebacterium epidermidicanis DSM 45586, isolated from the skin of a dog suffering from pruritus.</title>
        <authorList>
            <person name="Ruckert C."/>
            <person name="Albersmeier A."/>
            <person name="Winkler A."/>
            <person name="Tauch A."/>
        </authorList>
    </citation>
    <scope>NUCLEOTIDE SEQUENCE [LARGE SCALE GENOMIC DNA]</scope>
    <source>
        <strain evidence="5 6">DSM 45586</strain>
    </source>
</reference>
<feature type="domain" description="Glycosyltransferase subfamily 4-like N-terminal" evidence="4">
    <location>
        <begin position="18"/>
        <end position="136"/>
    </location>
</feature>
<dbReference type="Pfam" id="PF00534">
    <property type="entry name" value="Glycos_transf_1"/>
    <property type="match status" value="1"/>
</dbReference>
<evidence type="ECO:0000313" key="6">
    <source>
        <dbReference type="Proteomes" id="UP000035368"/>
    </source>
</evidence>
<dbReference type="PANTHER" id="PTHR12526">
    <property type="entry name" value="GLYCOSYLTRANSFERASE"/>
    <property type="match status" value="1"/>
</dbReference>
<dbReference type="Gene3D" id="3.40.50.2000">
    <property type="entry name" value="Glycogen Phosphorylase B"/>
    <property type="match status" value="3"/>
</dbReference>
<dbReference type="Pfam" id="PF13439">
    <property type="entry name" value="Glyco_transf_4"/>
    <property type="match status" value="2"/>
</dbReference>
<keyword evidence="2 5" id="KW-0808">Transferase</keyword>
<dbReference type="Proteomes" id="UP000035368">
    <property type="component" value="Chromosome"/>
</dbReference>
<evidence type="ECO:0000256" key="2">
    <source>
        <dbReference type="ARBA" id="ARBA00022679"/>
    </source>
</evidence>
<evidence type="ECO:0000313" key="5">
    <source>
        <dbReference type="EMBL" id="AKK01993.1"/>
    </source>
</evidence>
<feature type="domain" description="Glycosyl transferase family 1" evidence="3">
    <location>
        <begin position="514"/>
        <end position="636"/>
    </location>
</feature>
<dbReference type="EMBL" id="CP011541">
    <property type="protein sequence ID" value="AKK01993.1"/>
    <property type="molecule type" value="Genomic_DNA"/>
</dbReference>
<gene>
    <name evidence="5" type="ORF">CEPID_00495</name>
</gene>
<dbReference type="InterPro" id="IPR001296">
    <property type="entry name" value="Glyco_trans_1"/>
</dbReference>
<sequence>MSILSIPANHPYPQAVMRMSPPALPEPEPWWPHPAFEPEWWEHHNPEIVHVHFGFEHLDRPQMHEFLKVLRARRIPLVVTVHDIDNPHLADQSAFHELLRLLLADAARILTLTTAARDRLVSEFQVPARSVDVVPHPAIVSPSYVPDPLPAPEYPAAVFLKSLRANTSTELQFYSEFAARQPLTVFVHADQCDHPLVQSLAKVPGITLISHAPMNDATLHHTIARCQVVLLPYIRGTHSGWLEMCRDLGAYVLAPNVGCYLSQADDPRAVREYPVGDGGRAGEIAAELVTLPRLVFQGDRVAQARDVEKLHAEMYHELRGPKFAIALVAPSRFPVREPYPGGLEAFCATARAAFRRHGHRVELYAVRGSDGHCREWEFPGVDWTGYEAQETDHTYPPGQREVEDVAFERLRGHLERAVAEGEIDVIHNNSLHPGLFLGDHPLPMVTTLHAPGFIEVQSGIDLAARRPGPHPAGIFTAVSQTTAASWQLPEAAHILPNSVDETLWRLGAGGEAAIWFGRIVPEKGLHIAIDACRMAGIPLRIAGRVGSPSYFEEELRPRLGPDLTWLGELAHAELAWEVARAKVCVVTPAWEEPFGLVVIEAMACGTPVAALARGGVAEILADFPDRLATDATGLARALERAASADRQATAQWAVDSFSLRRFADRYTELFAQVIA</sequence>
<dbReference type="OrthoDB" id="9809227at2"/>
<dbReference type="PATRIC" id="fig|1050174.4.peg.105"/>
<dbReference type="GO" id="GO:0016757">
    <property type="term" value="F:glycosyltransferase activity"/>
    <property type="evidence" value="ECO:0007669"/>
    <property type="project" value="UniProtKB-KW"/>
</dbReference>
<evidence type="ECO:0000259" key="4">
    <source>
        <dbReference type="Pfam" id="PF13439"/>
    </source>
</evidence>
<accession>A0A0G3GQZ4</accession>
<dbReference type="STRING" id="1050174.CEPID_00495"/>
<proteinExistence type="predicted"/>
<dbReference type="PANTHER" id="PTHR12526:SF595">
    <property type="entry name" value="BLL5217 PROTEIN"/>
    <property type="match status" value="1"/>
</dbReference>
<evidence type="ECO:0000259" key="3">
    <source>
        <dbReference type="Pfam" id="PF00534"/>
    </source>
</evidence>
<dbReference type="SUPFAM" id="SSF53756">
    <property type="entry name" value="UDP-Glycosyltransferase/glycogen phosphorylase"/>
    <property type="match status" value="2"/>
</dbReference>
<name>A0A0G3GQZ4_9CORY</name>
<keyword evidence="6" id="KW-1185">Reference proteome</keyword>